<feature type="domain" description="Integrase catalytic" evidence="3">
    <location>
        <begin position="215"/>
        <end position="393"/>
    </location>
</feature>
<gene>
    <name evidence="4" type="ORF">Slati_1390400</name>
</gene>
<dbReference type="GO" id="GO:0015074">
    <property type="term" value="P:DNA integration"/>
    <property type="evidence" value="ECO:0007669"/>
    <property type="project" value="InterPro"/>
</dbReference>
<dbReference type="InterPro" id="IPR041577">
    <property type="entry name" value="RT_RNaseH_2"/>
</dbReference>
<feature type="compositionally biased region" description="Basic residues" evidence="2">
    <location>
        <begin position="470"/>
        <end position="484"/>
    </location>
</feature>
<dbReference type="GO" id="GO:0003676">
    <property type="term" value="F:nucleic acid binding"/>
    <property type="evidence" value="ECO:0007669"/>
    <property type="project" value="InterPro"/>
</dbReference>
<dbReference type="InterPro" id="IPR012337">
    <property type="entry name" value="RNaseH-like_sf"/>
</dbReference>
<dbReference type="SUPFAM" id="SSF56672">
    <property type="entry name" value="DNA/RNA polymerases"/>
    <property type="match status" value="1"/>
</dbReference>
<name>A0AAW2X4J8_9LAMI</name>
<comment type="caution">
    <text evidence="4">The sequence shown here is derived from an EMBL/GenBank/DDBJ whole genome shotgun (WGS) entry which is preliminary data.</text>
</comment>
<feature type="compositionally biased region" description="Polar residues" evidence="2">
    <location>
        <begin position="428"/>
        <end position="446"/>
    </location>
</feature>
<proteinExistence type="predicted"/>
<dbReference type="AlphaFoldDB" id="A0AAW2X4J8"/>
<dbReference type="PANTHER" id="PTHR37984:SF5">
    <property type="entry name" value="PROTEIN NYNRIN-LIKE"/>
    <property type="match status" value="1"/>
</dbReference>
<dbReference type="InterPro" id="IPR043502">
    <property type="entry name" value="DNA/RNA_pol_sf"/>
</dbReference>
<evidence type="ECO:0000256" key="1">
    <source>
        <dbReference type="ARBA" id="ARBA00023268"/>
    </source>
</evidence>
<dbReference type="Gene3D" id="3.30.70.270">
    <property type="match status" value="1"/>
</dbReference>
<feature type="compositionally biased region" description="Basic and acidic residues" evidence="2">
    <location>
        <begin position="1"/>
        <end position="18"/>
    </location>
</feature>
<protein>
    <submittedName>
        <fullName evidence="4">Pol polyprotein</fullName>
    </submittedName>
</protein>
<dbReference type="InterPro" id="IPR050951">
    <property type="entry name" value="Retrovirus_Pol_polyprotein"/>
</dbReference>
<feature type="region of interest" description="Disordered" evidence="2">
    <location>
        <begin position="1"/>
        <end position="20"/>
    </location>
</feature>
<dbReference type="FunFam" id="3.30.70.270:FF:000026">
    <property type="entry name" value="Transposon Ty3-G Gag-Pol polyprotein"/>
    <property type="match status" value="1"/>
</dbReference>
<dbReference type="PROSITE" id="PS50994">
    <property type="entry name" value="INTEGRASE"/>
    <property type="match status" value="1"/>
</dbReference>
<dbReference type="Gene3D" id="3.10.10.10">
    <property type="entry name" value="HIV Type 1 Reverse Transcriptase, subunit A, domain 1"/>
    <property type="match status" value="1"/>
</dbReference>
<organism evidence="4">
    <name type="scientific">Sesamum latifolium</name>
    <dbReference type="NCBI Taxonomy" id="2727402"/>
    <lineage>
        <taxon>Eukaryota</taxon>
        <taxon>Viridiplantae</taxon>
        <taxon>Streptophyta</taxon>
        <taxon>Embryophyta</taxon>
        <taxon>Tracheophyta</taxon>
        <taxon>Spermatophyta</taxon>
        <taxon>Magnoliopsida</taxon>
        <taxon>eudicotyledons</taxon>
        <taxon>Gunneridae</taxon>
        <taxon>Pentapetalae</taxon>
        <taxon>asterids</taxon>
        <taxon>lamiids</taxon>
        <taxon>Lamiales</taxon>
        <taxon>Pedaliaceae</taxon>
        <taxon>Sesamum</taxon>
    </lineage>
</organism>
<dbReference type="Pfam" id="PF00665">
    <property type="entry name" value="rve"/>
    <property type="match status" value="1"/>
</dbReference>
<dbReference type="EMBL" id="JACGWN010000005">
    <property type="protein sequence ID" value="KAL0448340.1"/>
    <property type="molecule type" value="Genomic_DNA"/>
</dbReference>
<accession>A0AAW2X4J8</accession>
<reference evidence="4" key="1">
    <citation type="submission" date="2020-06" db="EMBL/GenBank/DDBJ databases">
        <authorList>
            <person name="Li T."/>
            <person name="Hu X."/>
            <person name="Zhang T."/>
            <person name="Song X."/>
            <person name="Zhang H."/>
            <person name="Dai N."/>
            <person name="Sheng W."/>
            <person name="Hou X."/>
            <person name="Wei L."/>
        </authorList>
    </citation>
    <scope>NUCLEOTIDE SEQUENCE</scope>
    <source>
        <strain evidence="4">KEN1</strain>
        <tissue evidence="4">Leaf</tissue>
    </source>
</reference>
<dbReference type="InterPro" id="IPR001584">
    <property type="entry name" value="Integrase_cat-core"/>
</dbReference>
<dbReference type="Gene3D" id="3.30.420.10">
    <property type="entry name" value="Ribonuclease H-like superfamily/Ribonuclease H"/>
    <property type="match status" value="1"/>
</dbReference>
<dbReference type="FunFam" id="3.10.20.370:FF:000001">
    <property type="entry name" value="Retrovirus-related Pol polyprotein from transposon 17.6-like protein"/>
    <property type="match status" value="1"/>
</dbReference>
<dbReference type="InterPro" id="IPR036397">
    <property type="entry name" value="RNaseH_sf"/>
</dbReference>
<dbReference type="InterPro" id="IPR043128">
    <property type="entry name" value="Rev_trsase/Diguanyl_cyclase"/>
</dbReference>
<keyword evidence="1" id="KW-0511">Multifunctional enzyme</keyword>
<feature type="compositionally biased region" description="Low complexity" evidence="2">
    <location>
        <begin position="447"/>
        <end position="469"/>
    </location>
</feature>
<evidence type="ECO:0000259" key="3">
    <source>
        <dbReference type="PROSITE" id="PS50994"/>
    </source>
</evidence>
<evidence type="ECO:0000256" key="2">
    <source>
        <dbReference type="SAM" id="MobiDB-lite"/>
    </source>
</evidence>
<dbReference type="Pfam" id="PF17919">
    <property type="entry name" value="RT_RNaseH_2"/>
    <property type="match status" value="1"/>
</dbReference>
<dbReference type="PANTHER" id="PTHR37984">
    <property type="entry name" value="PROTEIN CBG26694"/>
    <property type="match status" value="1"/>
</dbReference>
<reference evidence="4" key="2">
    <citation type="journal article" date="2024" name="Plant">
        <title>Genomic evolution and insights into agronomic trait innovations of Sesamum species.</title>
        <authorList>
            <person name="Miao H."/>
            <person name="Wang L."/>
            <person name="Qu L."/>
            <person name="Liu H."/>
            <person name="Sun Y."/>
            <person name="Le M."/>
            <person name="Wang Q."/>
            <person name="Wei S."/>
            <person name="Zheng Y."/>
            <person name="Lin W."/>
            <person name="Duan Y."/>
            <person name="Cao H."/>
            <person name="Xiong S."/>
            <person name="Wang X."/>
            <person name="Wei L."/>
            <person name="Li C."/>
            <person name="Ma Q."/>
            <person name="Ju M."/>
            <person name="Zhao R."/>
            <person name="Li G."/>
            <person name="Mu C."/>
            <person name="Tian Q."/>
            <person name="Mei H."/>
            <person name="Zhang T."/>
            <person name="Gao T."/>
            <person name="Zhang H."/>
        </authorList>
    </citation>
    <scope>NUCLEOTIDE SEQUENCE</scope>
    <source>
        <strain evidence="4">KEN1</strain>
    </source>
</reference>
<sequence length="619" mass="70176">MHRILLEEGTKPSREAQRRLNPPMMEVVKKEILKLLDAGMIFPISDSEWVSIKFQLPPLIKKRRHSLAHLEHLLIRRMPFGFVQCARYLSKMYDQGLILGHIVSSRGIEVDKSKVDVIKSLPYPASVREIRSFLGHAGFYRRFIKDFSKIAQPLCALLQKDASFEFDEACAKAFDKLKESLTSAPVIRPPDWSQPFEIMCDASNHAIGAVLGQKIGKDPHVIYYASRMLDDTQSNYTTTEKELLAVVFALEKFIIIYLGLKLLCTLIMQPCEAKATRTDDAKTVVDFVKANIFSRFGMPRAIISDRGTHFCNKVVDALLKKYNVTHRISTAYHPQTNGQAEILNREIKSILEKTVNPNRKDWSTRLDDALWAYRTTYKTPIGMSPYRLVYGKSCHLPVELEHRAYWAIKQFNLAMDEAGGHRKPTLTPHLSPNFTNSLYKQRTGPHTSPAVRPPRTTRPAAALSRCLASPRRKPSSKRVARSRRAPAPPLSRRVARAAVLRPPQQLENNHQPPSSQPQPKQCLLTVAPPPYSAQLRRPLPLSSFLNHVTREVGGKAHLPDLDHERGALVAQVYCLTLGGNLHFKTRSQNDKYALLCTRSINPMRAFYTDTIKKLHAFDS</sequence>
<dbReference type="SUPFAM" id="SSF53098">
    <property type="entry name" value="Ribonuclease H-like"/>
    <property type="match status" value="1"/>
</dbReference>
<dbReference type="GO" id="GO:0003824">
    <property type="term" value="F:catalytic activity"/>
    <property type="evidence" value="ECO:0007669"/>
    <property type="project" value="UniProtKB-KW"/>
</dbReference>
<evidence type="ECO:0000313" key="4">
    <source>
        <dbReference type="EMBL" id="KAL0448340.1"/>
    </source>
</evidence>
<feature type="region of interest" description="Disordered" evidence="2">
    <location>
        <begin position="422"/>
        <end position="494"/>
    </location>
</feature>
<feature type="non-terminal residue" evidence="4">
    <location>
        <position position="619"/>
    </location>
</feature>